<name>A0A9N9LEV7_9HELO</name>
<reference evidence="1" key="1">
    <citation type="submission" date="2021-07" db="EMBL/GenBank/DDBJ databases">
        <authorList>
            <person name="Durling M."/>
        </authorList>
    </citation>
    <scope>NUCLEOTIDE SEQUENCE</scope>
</reference>
<dbReference type="InterPro" id="IPR036928">
    <property type="entry name" value="AS_sf"/>
</dbReference>
<gene>
    <name evidence="1" type="ORF">HYFRA_00005186</name>
</gene>
<comment type="caution">
    <text evidence="1">The sequence shown here is derived from an EMBL/GenBank/DDBJ whole genome shotgun (WGS) entry which is preliminary data.</text>
</comment>
<dbReference type="Gene3D" id="3.90.1300.10">
    <property type="entry name" value="Amidase signature (AS) domain"/>
    <property type="match status" value="1"/>
</dbReference>
<dbReference type="PANTHER" id="PTHR42678">
    <property type="entry name" value="AMIDASE"/>
    <property type="match status" value="1"/>
</dbReference>
<organism evidence="1 2">
    <name type="scientific">Hymenoscyphus fraxineus</name>
    <dbReference type="NCBI Taxonomy" id="746836"/>
    <lineage>
        <taxon>Eukaryota</taxon>
        <taxon>Fungi</taxon>
        <taxon>Dikarya</taxon>
        <taxon>Ascomycota</taxon>
        <taxon>Pezizomycotina</taxon>
        <taxon>Leotiomycetes</taxon>
        <taxon>Helotiales</taxon>
        <taxon>Helotiaceae</taxon>
        <taxon>Hymenoscyphus</taxon>
    </lineage>
</organism>
<protein>
    <submittedName>
        <fullName evidence="1">Uncharacterized protein</fullName>
    </submittedName>
</protein>
<dbReference type="EMBL" id="CAJVRL010000127">
    <property type="protein sequence ID" value="CAG8962142.1"/>
    <property type="molecule type" value="Genomic_DNA"/>
</dbReference>
<proteinExistence type="predicted"/>
<accession>A0A9N9LEV7</accession>
<dbReference type="OrthoDB" id="566138at2759"/>
<evidence type="ECO:0000313" key="1">
    <source>
        <dbReference type="EMBL" id="CAG8962142.1"/>
    </source>
</evidence>
<sequence length="146" mass="16073">MATLRLRCSPVIPVKLFPLLTLTIEKTSEGLKAQHTAPVNLVRAYIAMIDNLSDVKAVLQVSPEAEIATKKTDEARTFTVISNLVKRRHRDKQRGSSVTSKLRESGGIILSKPNLSGWAKFRGVNTIVGWSPRGGQVLGLSKYYDV</sequence>
<dbReference type="Proteomes" id="UP000696280">
    <property type="component" value="Unassembled WGS sequence"/>
</dbReference>
<evidence type="ECO:0000313" key="2">
    <source>
        <dbReference type="Proteomes" id="UP000696280"/>
    </source>
</evidence>
<keyword evidence="2" id="KW-1185">Reference proteome</keyword>
<dbReference type="PANTHER" id="PTHR42678:SF34">
    <property type="entry name" value="OS04G0183300 PROTEIN"/>
    <property type="match status" value="1"/>
</dbReference>
<dbReference type="SUPFAM" id="SSF75304">
    <property type="entry name" value="Amidase signature (AS) enzymes"/>
    <property type="match status" value="1"/>
</dbReference>
<dbReference type="AlphaFoldDB" id="A0A9N9LEV7"/>